<keyword evidence="1" id="KW-0547">Nucleotide-binding</keyword>
<dbReference type="PROSITE" id="PS50975">
    <property type="entry name" value="ATP_GRASP"/>
    <property type="match status" value="1"/>
</dbReference>
<dbReference type="EMBL" id="JAHQCS010000056">
    <property type="protein sequence ID" value="MBU9711004.1"/>
    <property type="molecule type" value="Genomic_DNA"/>
</dbReference>
<dbReference type="InterPro" id="IPR013651">
    <property type="entry name" value="ATP-grasp_RimK-type"/>
</dbReference>
<reference evidence="3 4" key="1">
    <citation type="submission" date="2021-06" db="EMBL/GenBank/DDBJ databases">
        <title>Bacillus sp. RD4P76, an endophyte from a halophyte.</title>
        <authorList>
            <person name="Sun J.-Q."/>
        </authorList>
    </citation>
    <scope>NUCLEOTIDE SEQUENCE [LARGE SCALE GENOMIC DNA]</scope>
    <source>
        <strain evidence="3 4">CGMCC 1.15917</strain>
    </source>
</reference>
<dbReference type="PANTHER" id="PTHR21621:SF0">
    <property type="entry name" value="BETA-CITRYLGLUTAMATE SYNTHASE B-RELATED"/>
    <property type="match status" value="1"/>
</dbReference>
<evidence type="ECO:0000256" key="1">
    <source>
        <dbReference type="PROSITE-ProRule" id="PRU00409"/>
    </source>
</evidence>
<dbReference type="Proteomes" id="UP000784880">
    <property type="component" value="Unassembled WGS sequence"/>
</dbReference>
<feature type="domain" description="ATP-grasp" evidence="2">
    <location>
        <begin position="115"/>
        <end position="292"/>
    </location>
</feature>
<comment type="caution">
    <text evidence="3">The sequence shown here is derived from an EMBL/GenBank/DDBJ whole genome shotgun (WGS) entry which is preliminary data.</text>
</comment>
<dbReference type="Pfam" id="PF08443">
    <property type="entry name" value="RimK"/>
    <property type="match status" value="1"/>
</dbReference>
<dbReference type="RefSeq" id="WP_217064891.1">
    <property type="nucleotide sequence ID" value="NZ_JAHQCS010000056.1"/>
</dbReference>
<evidence type="ECO:0000259" key="2">
    <source>
        <dbReference type="PROSITE" id="PS50975"/>
    </source>
</evidence>
<evidence type="ECO:0000313" key="3">
    <source>
        <dbReference type="EMBL" id="MBU9711004.1"/>
    </source>
</evidence>
<sequence>MKTKNHHGLLVYREEDINRNRRFISLLMEGAKKVNLSLSLVPLETFRFSVTSEKGVPFTLDHEVELRGNHEHAPPSFLINRSVSPWLNELVEKKGIRVMNSPFLSRIANDKRLTHAYFHSKGIPMLETFSLTKTSLLKNHPFPVPYIIKDPYGRGGTGVHHIQSDQDVQRIKDLLPEELVGQPVCDQPGKDLRVYIVANKIVGAVLRESTSNDIRANISTGGKSSLYKLSKGETMLVEQMMDGLTIDFAGIDFLFDLDGNLLFNEMEDSVGCRSLYMNSSINIADVFMKHVAGVLAEK</sequence>
<proteinExistence type="predicted"/>
<keyword evidence="4" id="KW-1185">Reference proteome</keyword>
<keyword evidence="1" id="KW-0067">ATP-binding</keyword>
<organism evidence="3 4">
    <name type="scientific">Evansella tamaricis</name>
    <dbReference type="NCBI Taxonomy" id="2069301"/>
    <lineage>
        <taxon>Bacteria</taxon>
        <taxon>Bacillati</taxon>
        <taxon>Bacillota</taxon>
        <taxon>Bacilli</taxon>
        <taxon>Bacillales</taxon>
        <taxon>Bacillaceae</taxon>
        <taxon>Evansella</taxon>
    </lineage>
</organism>
<evidence type="ECO:0000313" key="4">
    <source>
        <dbReference type="Proteomes" id="UP000784880"/>
    </source>
</evidence>
<gene>
    <name evidence="3" type="ORF">KS419_04545</name>
</gene>
<dbReference type="PANTHER" id="PTHR21621">
    <property type="entry name" value="RIBOSOMAL PROTEIN S6 MODIFICATION PROTEIN"/>
    <property type="match status" value="1"/>
</dbReference>
<name>A0ABS6JBE9_9BACI</name>
<protein>
    <recommendedName>
        <fullName evidence="2">ATP-grasp domain-containing protein</fullName>
    </recommendedName>
</protein>
<accession>A0ABS6JBE9</accession>
<dbReference type="InterPro" id="IPR011761">
    <property type="entry name" value="ATP-grasp"/>
</dbReference>